<dbReference type="EMBL" id="JBHTHX010000243">
    <property type="protein sequence ID" value="MFD0884880.1"/>
    <property type="molecule type" value="Genomic_DNA"/>
</dbReference>
<organism evidence="2 3">
    <name type="scientific">Streptosporangium algeriense</name>
    <dbReference type="NCBI Taxonomy" id="1682748"/>
    <lineage>
        <taxon>Bacteria</taxon>
        <taxon>Bacillati</taxon>
        <taxon>Actinomycetota</taxon>
        <taxon>Actinomycetes</taxon>
        <taxon>Streptosporangiales</taxon>
        <taxon>Streptosporangiaceae</taxon>
        <taxon>Streptosporangium</taxon>
    </lineage>
</organism>
<evidence type="ECO:0000313" key="3">
    <source>
        <dbReference type="Proteomes" id="UP001597024"/>
    </source>
</evidence>
<accession>A0ABW3DLX0</accession>
<reference evidence="3" key="1">
    <citation type="journal article" date="2019" name="Int. J. Syst. Evol. Microbiol.">
        <title>The Global Catalogue of Microorganisms (GCM) 10K type strain sequencing project: providing services to taxonomists for standard genome sequencing and annotation.</title>
        <authorList>
            <consortium name="The Broad Institute Genomics Platform"/>
            <consortium name="The Broad Institute Genome Sequencing Center for Infectious Disease"/>
            <person name="Wu L."/>
            <person name="Ma J."/>
        </authorList>
    </citation>
    <scope>NUCLEOTIDE SEQUENCE [LARGE SCALE GENOMIC DNA]</scope>
    <source>
        <strain evidence="3">CCUG 62974</strain>
    </source>
</reference>
<feature type="transmembrane region" description="Helical" evidence="1">
    <location>
        <begin position="6"/>
        <end position="26"/>
    </location>
</feature>
<evidence type="ECO:0000313" key="2">
    <source>
        <dbReference type="EMBL" id="MFD0884880.1"/>
    </source>
</evidence>
<keyword evidence="1" id="KW-1133">Transmembrane helix</keyword>
<dbReference type="Proteomes" id="UP001597024">
    <property type="component" value="Unassembled WGS sequence"/>
</dbReference>
<gene>
    <name evidence="2" type="ORF">ACFQ08_10005</name>
</gene>
<keyword evidence="1" id="KW-0812">Transmembrane</keyword>
<protein>
    <submittedName>
        <fullName evidence="2">Uncharacterized protein</fullName>
    </submittedName>
</protein>
<sequence>MADLPNIDLISALSGATIASASGVVLQWSKGRREDRKDRERTVVKLLTAAVMLQSAVQAFRTAWIDHRSLRNPARMVMADYNTVLVPRLDNLVLLLADVSLWRGWRRRRIVSAARTLSDAAGELVEASGAKESVYRTARLAFNDALGEFRKAADRRRV</sequence>
<proteinExistence type="predicted"/>
<evidence type="ECO:0000256" key="1">
    <source>
        <dbReference type="SAM" id="Phobius"/>
    </source>
</evidence>
<keyword evidence="1" id="KW-0472">Membrane</keyword>
<comment type="caution">
    <text evidence="2">The sequence shown here is derived from an EMBL/GenBank/DDBJ whole genome shotgun (WGS) entry which is preliminary data.</text>
</comment>
<name>A0ABW3DLX0_9ACTN</name>
<keyword evidence="3" id="KW-1185">Reference proteome</keyword>